<gene>
    <name evidence="2" type="ORF">RCL2_002759700</name>
    <name evidence="1" type="ORF">RclHR1_14260003</name>
</gene>
<accession>A0A2Z6QGI5</accession>
<dbReference type="GO" id="GO:0016301">
    <property type="term" value="F:kinase activity"/>
    <property type="evidence" value="ECO:0007669"/>
    <property type="project" value="UniProtKB-KW"/>
</dbReference>
<name>A0A2Z6QGI5_9GLOM</name>
<dbReference type="Proteomes" id="UP000615446">
    <property type="component" value="Unassembled WGS sequence"/>
</dbReference>
<dbReference type="EMBL" id="BLAL01000297">
    <property type="protein sequence ID" value="GET01176.1"/>
    <property type="molecule type" value="Genomic_DNA"/>
</dbReference>
<sequence>MQLVQQTFAGVSLPILRKNVSVKRLLVFEQSFQNYKFKNVWNTNDKIIRILNVRQDPSSKDHLLRKGRKSKGLLCTKAFKHFFFLFI</sequence>
<keyword evidence="2" id="KW-0808">Transferase</keyword>
<dbReference type="EMBL" id="BEXD01000476">
    <property type="protein sequence ID" value="GBB87762.1"/>
    <property type="molecule type" value="Genomic_DNA"/>
</dbReference>
<evidence type="ECO:0000313" key="1">
    <source>
        <dbReference type="EMBL" id="GBB87762.1"/>
    </source>
</evidence>
<organism evidence="1 3">
    <name type="scientific">Rhizophagus clarus</name>
    <dbReference type="NCBI Taxonomy" id="94130"/>
    <lineage>
        <taxon>Eukaryota</taxon>
        <taxon>Fungi</taxon>
        <taxon>Fungi incertae sedis</taxon>
        <taxon>Mucoromycota</taxon>
        <taxon>Glomeromycotina</taxon>
        <taxon>Glomeromycetes</taxon>
        <taxon>Glomerales</taxon>
        <taxon>Glomeraceae</taxon>
        <taxon>Rhizophagus</taxon>
    </lineage>
</organism>
<proteinExistence type="predicted"/>
<evidence type="ECO:0000313" key="2">
    <source>
        <dbReference type="EMBL" id="GET01176.1"/>
    </source>
</evidence>
<dbReference type="AlphaFoldDB" id="A0A2Z6QGI5"/>
<reference evidence="2" key="2">
    <citation type="submission" date="2019-10" db="EMBL/GenBank/DDBJ databases">
        <title>Conservation and host-specific expression of non-tandemly repeated heterogenous ribosome RNA gene in arbuscular mycorrhizal fungi.</title>
        <authorList>
            <person name="Maeda T."/>
            <person name="Kobayashi Y."/>
            <person name="Nakagawa T."/>
            <person name="Ezawa T."/>
            <person name="Yamaguchi K."/>
            <person name="Bino T."/>
            <person name="Nishimoto Y."/>
            <person name="Shigenobu S."/>
            <person name="Kawaguchi M."/>
        </authorList>
    </citation>
    <scope>NUCLEOTIDE SEQUENCE</scope>
    <source>
        <strain evidence="2">HR1</strain>
    </source>
</reference>
<comment type="caution">
    <text evidence="1">The sequence shown here is derived from an EMBL/GenBank/DDBJ whole genome shotgun (WGS) entry which is preliminary data.</text>
</comment>
<keyword evidence="2" id="KW-0418">Kinase</keyword>
<reference evidence="1 3" key="1">
    <citation type="submission" date="2017-11" db="EMBL/GenBank/DDBJ databases">
        <title>The genome of Rhizophagus clarus HR1 reveals common genetic basis of auxotrophy among arbuscular mycorrhizal fungi.</title>
        <authorList>
            <person name="Kobayashi Y."/>
        </authorList>
    </citation>
    <scope>NUCLEOTIDE SEQUENCE [LARGE SCALE GENOMIC DNA]</scope>
    <source>
        <strain evidence="1 3">HR1</strain>
    </source>
</reference>
<protein>
    <submittedName>
        <fullName evidence="2">Kinase-like domain-containing protein</fullName>
    </submittedName>
</protein>
<dbReference type="Proteomes" id="UP000247702">
    <property type="component" value="Unassembled WGS sequence"/>
</dbReference>
<keyword evidence="3" id="KW-1185">Reference proteome</keyword>
<evidence type="ECO:0000313" key="3">
    <source>
        <dbReference type="Proteomes" id="UP000247702"/>
    </source>
</evidence>